<proteinExistence type="predicted"/>
<name>A0A6C0HZ45_9ZZZZ</name>
<sequence>MLSIIPGILFRTIYVPQPLFEYDRKLNKERLRLKKEMGLKYTEDHHLIPKCLKKHPALYDLNINHCKNLKIMPTKKYPAPKWVRTHQSHPAYNAYVKKMLDTIPVYTQEQRKYQIYLLLYHLDSHLNYKDDIPF</sequence>
<evidence type="ECO:0000313" key="1">
    <source>
        <dbReference type="EMBL" id="QHT85415.1"/>
    </source>
</evidence>
<reference evidence="1" key="1">
    <citation type="journal article" date="2020" name="Nature">
        <title>Giant virus diversity and host interactions through global metagenomics.</title>
        <authorList>
            <person name="Schulz F."/>
            <person name="Roux S."/>
            <person name="Paez-Espino D."/>
            <person name="Jungbluth S."/>
            <person name="Walsh D.A."/>
            <person name="Denef V.J."/>
            <person name="McMahon K.D."/>
            <person name="Konstantinidis K.T."/>
            <person name="Eloe-Fadrosh E.A."/>
            <person name="Kyrpides N.C."/>
            <person name="Woyke T."/>
        </authorList>
    </citation>
    <scope>NUCLEOTIDE SEQUENCE</scope>
    <source>
        <strain evidence="1">GVMAG-M-3300023184-17</strain>
    </source>
</reference>
<dbReference type="EMBL" id="MN740041">
    <property type="protein sequence ID" value="QHT85415.1"/>
    <property type="molecule type" value="Genomic_DNA"/>
</dbReference>
<organism evidence="1">
    <name type="scientific">viral metagenome</name>
    <dbReference type="NCBI Taxonomy" id="1070528"/>
    <lineage>
        <taxon>unclassified sequences</taxon>
        <taxon>metagenomes</taxon>
        <taxon>organismal metagenomes</taxon>
    </lineage>
</organism>
<dbReference type="Pfam" id="PF14412">
    <property type="entry name" value="AHH"/>
    <property type="match status" value="1"/>
</dbReference>
<dbReference type="InterPro" id="IPR032871">
    <property type="entry name" value="AHH_dom_containing"/>
</dbReference>
<protein>
    <submittedName>
        <fullName evidence="1">Uncharacterized protein</fullName>
    </submittedName>
</protein>
<dbReference type="AlphaFoldDB" id="A0A6C0HZ45"/>
<accession>A0A6C0HZ45</accession>